<evidence type="ECO:0000256" key="12">
    <source>
        <dbReference type="SAM" id="Phobius"/>
    </source>
</evidence>
<dbReference type="Pfam" id="PF01477">
    <property type="entry name" value="PLAT"/>
    <property type="match status" value="1"/>
</dbReference>
<evidence type="ECO:0000256" key="5">
    <source>
        <dbReference type="ARBA" id="ARBA00022729"/>
    </source>
</evidence>
<dbReference type="InterPro" id="IPR012314">
    <property type="entry name" value="Pept_M12B_GON-ADAMTSs"/>
</dbReference>
<dbReference type="InterPro" id="IPR011011">
    <property type="entry name" value="Znf_FYVE_PHD"/>
</dbReference>
<keyword evidence="16" id="KW-1185">Reference proteome</keyword>
<dbReference type="GO" id="GO:0016020">
    <property type="term" value="C:membrane"/>
    <property type="evidence" value="ECO:0007669"/>
    <property type="project" value="UniProtKB-SubCell"/>
</dbReference>
<keyword evidence="7" id="KW-0862">Zinc</keyword>
<evidence type="ECO:0000313" key="17">
    <source>
        <dbReference type="RefSeq" id="XP_019639616.1"/>
    </source>
</evidence>
<dbReference type="KEGG" id="bbel:109481474"/>
<dbReference type="Pfam" id="PF00041">
    <property type="entry name" value="fn3"/>
    <property type="match status" value="4"/>
</dbReference>
<dbReference type="GO" id="GO:0050982">
    <property type="term" value="P:detection of mechanical stimulus"/>
    <property type="evidence" value="ECO:0007669"/>
    <property type="project" value="TreeGrafter"/>
</dbReference>
<dbReference type="SUPFAM" id="SSF57903">
    <property type="entry name" value="FYVE/PHD zinc finger"/>
    <property type="match status" value="1"/>
</dbReference>
<dbReference type="OrthoDB" id="6022401at2759"/>
<evidence type="ECO:0000256" key="6">
    <source>
        <dbReference type="ARBA" id="ARBA00022771"/>
    </source>
</evidence>
<dbReference type="InterPro" id="IPR013783">
    <property type="entry name" value="Ig-like_fold"/>
</dbReference>
<dbReference type="InterPro" id="IPR003915">
    <property type="entry name" value="PKD_2"/>
</dbReference>
<dbReference type="InterPro" id="IPR003961">
    <property type="entry name" value="FN3_dom"/>
</dbReference>
<dbReference type="GO" id="GO:0004222">
    <property type="term" value="F:metalloendopeptidase activity"/>
    <property type="evidence" value="ECO:0007669"/>
    <property type="project" value="InterPro"/>
</dbReference>
<dbReference type="GO" id="GO:0005262">
    <property type="term" value="F:calcium channel activity"/>
    <property type="evidence" value="ECO:0007669"/>
    <property type="project" value="TreeGrafter"/>
</dbReference>
<dbReference type="InterPro" id="IPR001965">
    <property type="entry name" value="Znf_PHD"/>
</dbReference>
<dbReference type="CDD" id="cd15489">
    <property type="entry name" value="PHD_SF"/>
    <property type="match status" value="1"/>
</dbReference>
<evidence type="ECO:0000256" key="2">
    <source>
        <dbReference type="ARBA" id="ARBA00007200"/>
    </source>
</evidence>
<sequence>MASGTPQEFLSLPSGPESNYAIVFADRLTDAFGGECDGPLQDPYSGRAGTTTFSKVRIKFENSGVKVIQDDYTFAQTIGDNNVPYAEAGDCYSWKQGCAKGTFQVNLTGTALQLALGVHWVMGERNPNYIAMNDMFISEDRKFATARCGGWCGHCWPKDKNLLLSHPNCERQTDGATETDSPQSLSCSTATYTSLVVSWTRPSARLLGYRVNHTLVSDSPSDVMTTNVCPDSERSVLQDVQADREYKVTVVAVGVYKESSPVEMTCATLTPPPEDFQATDVTETSVTVSWKLRTNSLAIGNRVWVTRSDTTESLFTQFVPSGQTDVTFDRLSPATEYMISASSINRYNEGPETSLTVATGTDSPMALDVVQKTTNSVLISWLPPKAVLTAYSITYTEEGRGLRTSMMLSGDVDNYEVTGLIPGTRYDIELVAVSRFGRSLAASTSVITDTDPPSSLKITKSSTTWLFLEWKSPVANILSYDLDILDEYDTKGTLISIEGHRTVYNITDLLPGTTYVIKMAAVSELGRSEVITYSGSTSMAYTTETTPGKLTHPPPTTNTPETDRKEYTVPLEWTTENPVEKLQKLAQGLDQSFPEVVGPDDILEVTTNIKEIINAGDASESEMLPSVLQTTAKITENLASAARGLQGVSGEKMETIADALVQTASAVVDMLPEPETQTVNYSDNLFESDVIDMSDPDFSPKQQLKMLKEKQEEKQSMQSVAQIQDKKDYQLSFSAVGCSSWKENKKQWMMEDCNATINLKNGAINCRCHMSEWKVSVGTMTLPVPNSINFINAFQNFLHLSDNSVVFSIVVSETILYLLLMVLLCVDFHRLWVSIRYRFTSRISPTSGVIGEANNQSKPLSKVSLIPPDRMPAPHVYQLTVTTGSMFGAGTTSRIGLQLFGSEATSPVKMLNPGGEELVRGSTLHFVMPVRESLGEVMLLHIWHDNSGEGDTASWFLGSFVVRDVEKDVVSYFICNDWLSTEKGDGEVQKVVHSSTEAELTSFTNVFNEATRDVLYDKQLWASAIVAAPGSSFTKAQRLSCCFTLVNTMMLASAMWYKAENTTANARVFNLGFVRFTVEIFVLSVALAAIFTLPFLNKPAAIRKEDLQLDLWNSTAPKKIYAPVKPDGQSARKKKELGKKSASVLKEFLLLLVFVVLLFYIAQADKDQHAVYERQSLSNNILQEYDAIKTPDQFYSWLEDVWMPTLYPTTWYNGKNMKYLDRQFAHNTGSFRVGPPRLTQIRQLPGDLGFVRFLDLTAALWWDACFKHVLGLVVFINTITLLRVVRFSQTVGKLLAIPGIMKDELLSFLVVAAVAFMAFVSSGHLIFGSHMESYTDLYHTMFALFEMMLGRFFAQDMVDSNPLTGPIFFSSFMICIFILLMNFLMTIVCDAISADVDVTHDSELAEYIWRSFRAMLGLHSTPDKEDKPGVLKMEELKANICMIRDKLDQSLDICNSILPPPSRQQKSSPTSDVLNLLKYGRFNASYKVICREHKLATIDEEDAYAIMDVQAVALTSGNPDNVNVKDFDIDTEIQTLMQEYEKEEKSYQQMAENKLLTEVRVQTKKIEDILSRMNRSTAEAGVQEVAQCAQVAAASYEKHHTMTGTQESAQCPSRNVWISDLRLTAEDKAVLLSDEVLTDKHIHAAQMLLRRQYPGLGGLQDTAVGASSYGYTRVSGEGLQIHHTGQFHWVVSSSIGGHVSVYNSIPSGINDSLEYQLCQCYQPVSNLDTDVLIVKLPRVQLQSSSSTCGLFAIAWAVDIAMGTDVAQVWYDESKMRAHLLDCFKRRHLTPFPRVRWIPSGRSSSDHRITLVCRCRRGFAGERLGGLIKCKKCHQVFHMACCFIEERRKKKYTCGRCSGHRN</sequence>
<feature type="transmembrane region" description="Helical" evidence="12">
    <location>
        <begin position="1260"/>
        <end position="1285"/>
    </location>
</feature>
<organism evidence="16 17">
    <name type="scientific">Branchiostoma belcheri</name>
    <name type="common">Amphioxus</name>
    <dbReference type="NCBI Taxonomy" id="7741"/>
    <lineage>
        <taxon>Eukaryota</taxon>
        <taxon>Metazoa</taxon>
        <taxon>Chordata</taxon>
        <taxon>Cephalochordata</taxon>
        <taxon>Leptocardii</taxon>
        <taxon>Amphioxiformes</taxon>
        <taxon>Branchiostomatidae</taxon>
        <taxon>Branchiostoma</taxon>
    </lineage>
</organism>
<feature type="domain" description="Fibronectin type-III" evidence="14">
    <location>
        <begin position="272"/>
        <end position="364"/>
    </location>
</feature>
<dbReference type="SUPFAM" id="SSF54001">
    <property type="entry name" value="Cysteine proteinases"/>
    <property type="match status" value="1"/>
</dbReference>
<dbReference type="InterPro" id="IPR013083">
    <property type="entry name" value="Znf_RING/FYVE/PHD"/>
</dbReference>
<dbReference type="PANTHER" id="PTHR10877">
    <property type="entry name" value="POLYCYSTIN FAMILY MEMBER"/>
    <property type="match status" value="1"/>
</dbReference>
<comment type="similarity">
    <text evidence="2">Belongs to the polycystin family.</text>
</comment>
<evidence type="ECO:0000256" key="1">
    <source>
        <dbReference type="ARBA" id="ARBA00004141"/>
    </source>
</evidence>
<dbReference type="Gene3D" id="2.60.40.10">
    <property type="entry name" value="Immunoglobulins"/>
    <property type="match status" value="4"/>
</dbReference>
<feature type="domain" description="Fibronectin type-III" evidence="14">
    <location>
        <begin position="452"/>
        <end position="548"/>
    </location>
</feature>
<accession>A0A6P5ACV0</accession>
<feature type="domain" description="GON" evidence="15">
    <location>
        <begin position="1"/>
        <end position="168"/>
    </location>
</feature>
<dbReference type="GO" id="GO:0008270">
    <property type="term" value="F:zinc ion binding"/>
    <property type="evidence" value="ECO:0007669"/>
    <property type="project" value="UniProtKB-KW"/>
</dbReference>
<evidence type="ECO:0000313" key="16">
    <source>
        <dbReference type="Proteomes" id="UP000515135"/>
    </source>
</evidence>
<feature type="domain" description="Fibronectin type-III" evidence="14">
    <location>
        <begin position="181"/>
        <end position="271"/>
    </location>
</feature>
<dbReference type="RefSeq" id="XP_019639616.1">
    <property type="nucleotide sequence ID" value="XM_019784057.1"/>
</dbReference>
<evidence type="ECO:0000256" key="8">
    <source>
        <dbReference type="ARBA" id="ARBA00022989"/>
    </source>
</evidence>
<dbReference type="PROSITE" id="PS50095">
    <property type="entry name" value="PLAT"/>
    <property type="match status" value="1"/>
</dbReference>
<dbReference type="GeneID" id="109481474"/>
<feature type="transmembrane region" description="Helical" evidence="12">
    <location>
        <begin position="1039"/>
        <end position="1057"/>
    </location>
</feature>
<dbReference type="PROSITE" id="PS51046">
    <property type="entry name" value="GON"/>
    <property type="match status" value="1"/>
</dbReference>
<dbReference type="SMART" id="SM00060">
    <property type="entry name" value="FN3"/>
    <property type="match status" value="4"/>
</dbReference>
<dbReference type="GO" id="GO:0005509">
    <property type="term" value="F:calcium ion binding"/>
    <property type="evidence" value="ECO:0007669"/>
    <property type="project" value="InterPro"/>
</dbReference>
<feature type="domain" description="Fibronectin type-III" evidence="14">
    <location>
        <begin position="365"/>
        <end position="451"/>
    </location>
</feature>
<dbReference type="InterPro" id="IPR038765">
    <property type="entry name" value="Papain-like_cys_pep_sf"/>
</dbReference>
<dbReference type="CDD" id="cd00063">
    <property type="entry name" value="FN3"/>
    <property type="match status" value="4"/>
</dbReference>
<feature type="transmembrane region" description="Helical" evidence="12">
    <location>
        <begin position="1305"/>
        <end position="1325"/>
    </location>
</feature>
<dbReference type="InterPro" id="IPR036392">
    <property type="entry name" value="PLAT/LH2_dom_sf"/>
</dbReference>
<keyword evidence="8 12" id="KW-1133">Transmembrane helix</keyword>
<dbReference type="InterPro" id="IPR036116">
    <property type="entry name" value="FN3_sf"/>
</dbReference>
<feature type="transmembrane region" description="Helical" evidence="12">
    <location>
        <begin position="1077"/>
        <end position="1096"/>
    </location>
</feature>
<dbReference type="SMART" id="SM00249">
    <property type="entry name" value="PHD"/>
    <property type="match status" value="1"/>
</dbReference>
<dbReference type="InterPro" id="IPR001024">
    <property type="entry name" value="PLAT/LH2_dom"/>
</dbReference>
<evidence type="ECO:0000256" key="4">
    <source>
        <dbReference type="ARBA" id="ARBA00022723"/>
    </source>
</evidence>
<evidence type="ECO:0000259" key="14">
    <source>
        <dbReference type="PROSITE" id="PS50853"/>
    </source>
</evidence>
<keyword evidence="5" id="KW-0732">Signal</keyword>
<comment type="subcellular location">
    <subcellularLocation>
        <location evidence="1">Membrane</location>
        <topology evidence="1">Multi-pass membrane protein</topology>
    </subcellularLocation>
</comment>
<comment type="caution">
    <text evidence="10">Lacks conserved residue(s) required for the propagation of feature annotation.</text>
</comment>
<dbReference type="SMART" id="SM00308">
    <property type="entry name" value="LH2"/>
    <property type="match status" value="1"/>
</dbReference>
<keyword evidence="6" id="KW-0863">Zinc-finger</keyword>
<feature type="region of interest" description="Disordered" evidence="11">
    <location>
        <begin position="543"/>
        <end position="563"/>
    </location>
</feature>
<dbReference type="SUPFAM" id="SSF49723">
    <property type="entry name" value="Lipase/lipooxygenase domain (PLAT/LH2 domain)"/>
    <property type="match status" value="1"/>
</dbReference>
<gene>
    <name evidence="17" type="primary">LOC109481474</name>
</gene>
<feature type="transmembrane region" description="Helical" evidence="12">
    <location>
        <begin position="1337"/>
        <end position="1354"/>
    </location>
</feature>
<name>A0A6P5ACV0_BRABE</name>
<dbReference type="InterPro" id="IPR051223">
    <property type="entry name" value="Polycystin"/>
</dbReference>
<dbReference type="Proteomes" id="UP000515135">
    <property type="component" value="Unplaced"/>
</dbReference>
<evidence type="ECO:0000259" key="13">
    <source>
        <dbReference type="PROSITE" id="PS50095"/>
    </source>
</evidence>
<evidence type="ECO:0000256" key="11">
    <source>
        <dbReference type="SAM" id="MobiDB-lite"/>
    </source>
</evidence>
<evidence type="ECO:0000256" key="7">
    <source>
        <dbReference type="ARBA" id="ARBA00022833"/>
    </source>
</evidence>
<feature type="transmembrane region" description="Helical" evidence="12">
    <location>
        <begin position="805"/>
        <end position="826"/>
    </location>
</feature>
<evidence type="ECO:0000259" key="15">
    <source>
        <dbReference type="PROSITE" id="PS51046"/>
    </source>
</evidence>
<keyword evidence="9 12" id="KW-0472">Membrane</keyword>
<dbReference type="InterPro" id="IPR013122">
    <property type="entry name" value="PKD1_2_channel"/>
</dbReference>
<keyword evidence="3 12" id="KW-0812">Transmembrane</keyword>
<dbReference type="Pfam" id="PF08016">
    <property type="entry name" value="PKD_channel"/>
    <property type="match status" value="1"/>
</dbReference>
<feature type="transmembrane region" description="Helical" evidence="12">
    <location>
        <begin position="1144"/>
        <end position="1162"/>
    </location>
</feature>
<dbReference type="PROSITE" id="PS50853">
    <property type="entry name" value="FN3"/>
    <property type="match status" value="4"/>
</dbReference>
<evidence type="ECO:0000256" key="3">
    <source>
        <dbReference type="ARBA" id="ARBA00022692"/>
    </source>
</evidence>
<dbReference type="PRINTS" id="PR01433">
    <property type="entry name" value="POLYCYSTIN2"/>
</dbReference>
<keyword evidence="4" id="KW-0479">Metal-binding</keyword>
<evidence type="ECO:0000256" key="10">
    <source>
        <dbReference type="PROSITE-ProRule" id="PRU00152"/>
    </source>
</evidence>
<proteinExistence type="inferred from homology"/>
<protein>
    <submittedName>
        <fullName evidence="17">Uncharacterized protein LOC109481474</fullName>
    </submittedName>
</protein>
<dbReference type="Gene3D" id="3.30.40.10">
    <property type="entry name" value="Zinc/RING finger domain, C3HC4 (zinc finger)"/>
    <property type="match status" value="1"/>
</dbReference>
<feature type="domain" description="PLAT" evidence="13">
    <location>
        <begin position="875"/>
        <end position="993"/>
    </location>
</feature>
<dbReference type="PANTHER" id="PTHR10877:SF194">
    <property type="entry name" value="LOCATION OF VULVA DEFECTIVE 1"/>
    <property type="match status" value="1"/>
</dbReference>
<dbReference type="Gene3D" id="2.60.60.20">
    <property type="entry name" value="PLAT/LH2 domain"/>
    <property type="match status" value="1"/>
</dbReference>
<reference evidence="17" key="1">
    <citation type="submission" date="2025-08" db="UniProtKB">
        <authorList>
            <consortium name="RefSeq"/>
        </authorList>
    </citation>
    <scope>IDENTIFICATION</scope>
    <source>
        <tissue evidence="17">Gonad</tissue>
    </source>
</reference>
<dbReference type="Pfam" id="PF08685">
    <property type="entry name" value="GON"/>
    <property type="match status" value="1"/>
</dbReference>
<dbReference type="SUPFAM" id="SSF49265">
    <property type="entry name" value="Fibronectin type III"/>
    <property type="match status" value="2"/>
</dbReference>
<evidence type="ECO:0000256" key="9">
    <source>
        <dbReference type="ARBA" id="ARBA00023136"/>
    </source>
</evidence>
<feature type="transmembrane region" description="Helical" evidence="12">
    <location>
        <begin position="1366"/>
        <end position="1385"/>
    </location>
</feature>